<feature type="transmembrane region" description="Helical" evidence="1">
    <location>
        <begin position="66"/>
        <end position="87"/>
    </location>
</feature>
<name>A0A546XL13_RHIRH</name>
<dbReference type="EMBL" id="SGNY01000002">
    <property type="protein sequence ID" value="TRB01431.1"/>
    <property type="molecule type" value="Genomic_DNA"/>
</dbReference>
<gene>
    <name evidence="3" type="ORF">EXN68_07995</name>
</gene>
<evidence type="ECO:0000313" key="4">
    <source>
        <dbReference type="Proteomes" id="UP000315434"/>
    </source>
</evidence>
<dbReference type="Proteomes" id="UP000315434">
    <property type="component" value="Unassembled WGS sequence"/>
</dbReference>
<dbReference type="GO" id="GO:0003677">
    <property type="term" value="F:DNA binding"/>
    <property type="evidence" value="ECO:0007669"/>
    <property type="project" value="InterPro"/>
</dbReference>
<dbReference type="SMART" id="SM00850">
    <property type="entry name" value="LytTR"/>
    <property type="match status" value="1"/>
</dbReference>
<feature type="transmembrane region" description="Helical" evidence="1">
    <location>
        <begin position="99"/>
        <end position="119"/>
    </location>
</feature>
<evidence type="ECO:0000256" key="1">
    <source>
        <dbReference type="SAM" id="Phobius"/>
    </source>
</evidence>
<dbReference type="Pfam" id="PF04397">
    <property type="entry name" value="LytTR"/>
    <property type="match status" value="1"/>
</dbReference>
<keyword evidence="1" id="KW-0812">Transmembrane</keyword>
<dbReference type="InterPro" id="IPR012362">
    <property type="entry name" value="LytTR_TM"/>
</dbReference>
<accession>A0A546XL13</accession>
<evidence type="ECO:0000259" key="2">
    <source>
        <dbReference type="PROSITE" id="PS50930"/>
    </source>
</evidence>
<protein>
    <submittedName>
        <fullName evidence="3">Response regulator transcription factor</fullName>
    </submittedName>
</protein>
<feature type="transmembrane region" description="Helical" evidence="1">
    <location>
        <begin position="139"/>
        <end position="156"/>
    </location>
</feature>
<organism evidence="3 4">
    <name type="scientific">Rhizobium rhizogenes</name>
    <name type="common">Agrobacterium rhizogenes</name>
    <dbReference type="NCBI Taxonomy" id="359"/>
    <lineage>
        <taxon>Bacteria</taxon>
        <taxon>Pseudomonadati</taxon>
        <taxon>Pseudomonadota</taxon>
        <taxon>Alphaproteobacteria</taxon>
        <taxon>Hyphomicrobiales</taxon>
        <taxon>Rhizobiaceae</taxon>
        <taxon>Rhizobium/Agrobacterium group</taxon>
        <taxon>Rhizobium</taxon>
    </lineage>
</organism>
<keyword evidence="1" id="KW-0472">Membrane</keyword>
<reference evidence="3 4" key="1">
    <citation type="journal article" date="2019" name="Appl. Microbiol. Biotechnol.">
        <title>Differential efficiency of wild type rhizogenic strains for rol gene transformation of plants.</title>
        <authorList>
            <person name="Desmet S."/>
            <person name="De Keyser E."/>
            <person name="Van Vaerenbergh J."/>
            <person name="Baeyen S."/>
            <person name="Van Huylenbroeck J."/>
            <person name="Geelen D."/>
            <person name="Dhooghe E."/>
        </authorList>
    </citation>
    <scope>NUCLEOTIDE SEQUENCE [LARGE SCALE GENOMIC DNA]</scope>
    <source>
        <strain evidence="3 4">GBBC3284</strain>
    </source>
</reference>
<keyword evidence="1" id="KW-1133">Transmembrane helix</keyword>
<dbReference type="PIRSF" id="PIRSF031737">
    <property type="entry name" value="TM_LytTR"/>
    <property type="match status" value="1"/>
</dbReference>
<dbReference type="Gene3D" id="2.40.50.1020">
    <property type="entry name" value="LytTr DNA-binding domain"/>
    <property type="match status" value="1"/>
</dbReference>
<dbReference type="OrthoDB" id="7028951at2"/>
<dbReference type="AlphaFoldDB" id="A0A546XL13"/>
<dbReference type="InterPro" id="IPR007492">
    <property type="entry name" value="LytTR_DNA-bd_dom"/>
</dbReference>
<feature type="domain" description="HTH LytTR-type" evidence="2">
    <location>
        <begin position="184"/>
        <end position="283"/>
    </location>
</feature>
<sequence>MRSGKTDWRHQQENFVDHPYMQSTLREMHAILQSRRLWLTFLAVLAIFIVTGPFGTSETMSFADRLLYWTIIQAGAWTFAISFSIIANRIFADSIRNMLARMMLGSLTAALPIGLLLTITNRVFSGTEMGFGPFLQSSLSSLPLCAIFCLLSYLTASQSLETTAVAVTDTGEDGKCEVKDTAPLLERLPPQKRGELLRLSVQDHYTEIVTTRGRQLVLLRFSDALKEIGQSEGLQVHRSHWVADADIVSLRRQAGRLHIVTKDGTEIPVSRSYSAAVQARFAARAPAG</sequence>
<dbReference type="PROSITE" id="PS50930">
    <property type="entry name" value="HTH_LYTTR"/>
    <property type="match status" value="1"/>
</dbReference>
<feature type="transmembrane region" description="Helical" evidence="1">
    <location>
        <begin position="36"/>
        <end position="54"/>
    </location>
</feature>
<comment type="caution">
    <text evidence="3">The sequence shown here is derived from an EMBL/GenBank/DDBJ whole genome shotgun (WGS) entry which is preliminary data.</text>
</comment>
<proteinExistence type="predicted"/>
<evidence type="ECO:0000313" key="3">
    <source>
        <dbReference type="EMBL" id="TRB01431.1"/>
    </source>
</evidence>